<keyword evidence="1" id="KW-0812">Transmembrane</keyword>
<accession>A0A014M8I6</accession>
<dbReference type="RefSeq" id="WP_034939472.1">
    <property type="nucleotide sequence ID" value="NZ_JFHN01000060.1"/>
</dbReference>
<feature type="transmembrane region" description="Helical" evidence="1">
    <location>
        <begin position="115"/>
        <end position="137"/>
    </location>
</feature>
<sequence>MDTIEQLNGTYFFDGMSVDAEELLFWLILDEFRKRFCGITDIVAVASMLASLPVIPVRGKLDVLKTTRGTSPISLISRVLIRQRFQNKHRTITWKKLLRGEWSYTTSVGAYVGRWVPWIGAVITAFDLSIITHNVILRYKLITGIKG</sequence>
<evidence type="ECO:0008006" key="4">
    <source>
        <dbReference type="Google" id="ProtNLM"/>
    </source>
</evidence>
<reference evidence="2 3" key="1">
    <citation type="submission" date="2014-02" db="EMBL/GenBank/DDBJ databases">
        <title>Draft genome of Erwinia mallotivora strain BT-MARDI, a papaya dieback pathogen.</title>
        <authorList>
            <person name="Redzuan R."/>
            <person name="Abu Bakar N."/>
            <person name="Badrun R."/>
            <person name="Mohd Raih M.F."/>
            <person name="Rozano L."/>
            <person name="Mat Amin N."/>
        </authorList>
    </citation>
    <scope>NUCLEOTIDE SEQUENCE [LARGE SCALE GENOMIC DNA]</scope>
    <source>
        <strain evidence="2 3">BT-MARDI</strain>
    </source>
</reference>
<evidence type="ECO:0000256" key="1">
    <source>
        <dbReference type="SAM" id="Phobius"/>
    </source>
</evidence>
<dbReference type="Proteomes" id="UP000019918">
    <property type="component" value="Unassembled WGS sequence"/>
</dbReference>
<gene>
    <name evidence="2" type="ORF">BG55_16855</name>
</gene>
<dbReference type="Pfam" id="PF26636">
    <property type="entry name" value="DUF8209"/>
    <property type="match status" value="1"/>
</dbReference>
<dbReference type="AlphaFoldDB" id="A0A014M8I6"/>
<dbReference type="InterPro" id="IPR058064">
    <property type="entry name" value="STM2901-like"/>
</dbReference>
<dbReference type="NCBIfam" id="NF045926">
    <property type="entry name" value="STM2901_fam"/>
    <property type="match status" value="1"/>
</dbReference>
<proteinExistence type="predicted"/>
<dbReference type="OrthoDB" id="8815988at2"/>
<feature type="transmembrane region" description="Helical" evidence="1">
    <location>
        <begin position="36"/>
        <end position="55"/>
    </location>
</feature>
<organism evidence="2 3">
    <name type="scientific">Erwinia mallotivora</name>
    <dbReference type="NCBI Taxonomy" id="69222"/>
    <lineage>
        <taxon>Bacteria</taxon>
        <taxon>Pseudomonadati</taxon>
        <taxon>Pseudomonadota</taxon>
        <taxon>Gammaproteobacteria</taxon>
        <taxon>Enterobacterales</taxon>
        <taxon>Erwiniaceae</taxon>
        <taxon>Erwinia</taxon>
    </lineage>
</organism>
<comment type="caution">
    <text evidence="2">The sequence shown here is derived from an EMBL/GenBank/DDBJ whole genome shotgun (WGS) entry which is preliminary data.</text>
</comment>
<keyword evidence="3" id="KW-1185">Reference proteome</keyword>
<keyword evidence="1" id="KW-1133">Transmembrane helix</keyword>
<evidence type="ECO:0000313" key="2">
    <source>
        <dbReference type="EMBL" id="EXU74419.1"/>
    </source>
</evidence>
<keyword evidence="1" id="KW-0472">Membrane</keyword>
<evidence type="ECO:0000313" key="3">
    <source>
        <dbReference type="Proteomes" id="UP000019918"/>
    </source>
</evidence>
<name>A0A014M8I6_9GAMM</name>
<dbReference type="InterPro" id="IPR058522">
    <property type="entry name" value="DUF8209"/>
</dbReference>
<dbReference type="EMBL" id="JFHN01000060">
    <property type="protein sequence ID" value="EXU74419.1"/>
    <property type="molecule type" value="Genomic_DNA"/>
</dbReference>
<dbReference type="STRING" id="69222.BG55_16855"/>
<protein>
    <recommendedName>
        <fullName evidence="4">Phage membrane protein</fullName>
    </recommendedName>
</protein>